<evidence type="ECO:0000259" key="1">
    <source>
        <dbReference type="PROSITE" id="PS50222"/>
    </source>
</evidence>
<dbReference type="eggNOG" id="COG5126">
    <property type="taxonomic scope" value="Bacteria"/>
</dbReference>
<keyword evidence="3" id="KW-1185">Reference proteome</keyword>
<protein>
    <submittedName>
        <fullName evidence="2">Calcium binding protein</fullName>
    </submittedName>
</protein>
<organism evidence="2 3">
    <name type="scientific">Actinokineospora spheciospongiae</name>
    <dbReference type="NCBI Taxonomy" id="909613"/>
    <lineage>
        <taxon>Bacteria</taxon>
        <taxon>Bacillati</taxon>
        <taxon>Actinomycetota</taxon>
        <taxon>Actinomycetes</taxon>
        <taxon>Pseudonocardiales</taxon>
        <taxon>Pseudonocardiaceae</taxon>
        <taxon>Actinokineospora</taxon>
    </lineage>
</organism>
<accession>W7J035</accession>
<dbReference type="InterPro" id="IPR011992">
    <property type="entry name" value="EF-hand-dom_pair"/>
</dbReference>
<feature type="domain" description="EF-hand" evidence="1">
    <location>
        <begin position="5"/>
        <end position="40"/>
    </location>
</feature>
<dbReference type="Gene3D" id="1.10.238.10">
    <property type="entry name" value="EF-hand"/>
    <property type="match status" value="1"/>
</dbReference>
<dbReference type="SUPFAM" id="SSF47473">
    <property type="entry name" value="EF-hand"/>
    <property type="match status" value="1"/>
</dbReference>
<dbReference type="SMART" id="SM00054">
    <property type="entry name" value="EFh"/>
    <property type="match status" value="4"/>
</dbReference>
<reference evidence="2 3" key="1">
    <citation type="journal article" date="2014" name="Genome Announc.">
        <title>Draft Genome Sequence of the Antitrypanosomally Active Sponge-Associated Bacterium Actinokineospora sp. Strain EG49.</title>
        <authorList>
            <person name="Harjes J."/>
            <person name="Ryu T."/>
            <person name="Abdelmohsen U.R."/>
            <person name="Moitinho-Silva L."/>
            <person name="Horn H."/>
            <person name="Ravasi T."/>
            <person name="Hentschel U."/>
        </authorList>
    </citation>
    <scope>NUCLEOTIDE SEQUENCE [LARGE SCALE GENOMIC DNA]</scope>
    <source>
        <strain evidence="2 3">EG49</strain>
    </source>
</reference>
<dbReference type="RefSeq" id="WP_035281793.1">
    <property type="nucleotide sequence ID" value="NZ_AYXG01000084.1"/>
</dbReference>
<dbReference type="Proteomes" id="UP000019277">
    <property type="component" value="Unassembled WGS sequence"/>
</dbReference>
<dbReference type="Pfam" id="PF13499">
    <property type="entry name" value="EF-hand_7"/>
    <property type="match status" value="1"/>
</dbReference>
<feature type="domain" description="EF-hand" evidence="1">
    <location>
        <begin position="126"/>
        <end position="161"/>
    </location>
</feature>
<dbReference type="GO" id="GO:0005509">
    <property type="term" value="F:calcium ion binding"/>
    <property type="evidence" value="ECO:0007669"/>
    <property type="project" value="InterPro"/>
</dbReference>
<evidence type="ECO:0000313" key="3">
    <source>
        <dbReference type="Proteomes" id="UP000019277"/>
    </source>
</evidence>
<dbReference type="STRING" id="909613.UO65_2465"/>
<dbReference type="PROSITE" id="PS50222">
    <property type="entry name" value="EF_HAND_2"/>
    <property type="match status" value="2"/>
</dbReference>
<dbReference type="InterPro" id="IPR002048">
    <property type="entry name" value="EF_hand_dom"/>
</dbReference>
<proteinExistence type="predicted"/>
<sequence length="175" mass="18903">MPAQIQERKLSRLFELLDSDGSGFVEESDLEDFAAKAIAAAGAGGSLEARIVQREASSLWRALQQTLDSDGDQRVSRAEFVAAADADAVTDGAIKLGVVIRDITDIDRDGLISLGEWVTLDAKLGIPRADSEQGFKALDVDGDGYVSKPEYVRGVEQFFRSDDEASPGNWAFGKY</sequence>
<dbReference type="OrthoDB" id="7356823at2"/>
<name>W7J035_9PSEU</name>
<dbReference type="PROSITE" id="PS00018">
    <property type="entry name" value="EF_HAND_1"/>
    <property type="match status" value="3"/>
</dbReference>
<gene>
    <name evidence="2" type="ORF">UO65_2465</name>
</gene>
<evidence type="ECO:0000313" key="2">
    <source>
        <dbReference type="EMBL" id="EWC62216.1"/>
    </source>
</evidence>
<dbReference type="EMBL" id="AYXG01000084">
    <property type="protein sequence ID" value="EWC62216.1"/>
    <property type="molecule type" value="Genomic_DNA"/>
</dbReference>
<accession>A0A8E2WXW8</accession>
<comment type="caution">
    <text evidence="2">The sequence shown here is derived from an EMBL/GenBank/DDBJ whole genome shotgun (WGS) entry which is preliminary data.</text>
</comment>
<dbReference type="InterPro" id="IPR018247">
    <property type="entry name" value="EF_Hand_1_Ca_BS"/>
</dbReference>
<dbReference type="AlphaFoldDB" id="W7J035"/>
<dbReference type="Pfam" id="PF13202">
    <property type="entry name" value="EF-hand_5"/>
    <property type="match status" value="1"/>
</dbReference>